<dbReference type="RefSeq" id="WP_158946040.1">
    <property type="nucleotide sequence ID" value="NZ_CP046400.1"/>
</dbReference>
<keyword evidence="1" id="KW-0812">Transmembrane</keyword>
<feature type="transmembrane region" description="Helical" evidence="1">
    <location>
        <begin position="79"/>
        <end position="97"/>
    </location>
</feature>
<evidence type="ECO:0000313" key="4">
    <source>
        <dbReference type="Proteomes" id="UP000428328"/>
    </source>
</evidence>
<feature type="transmembrane region" description="Helical" evidence="1">
    <location>
        <begin position="324"/>
        <end position="345"/>
    </location>
</feature>
<name>A0A6I6JMF3_9BACT</name>
<sequence length="384" mass="43180">MQPNTRIRTAMHDITRAPAARPAEIAAHHIRTVAASLLDSLWRHRFLAALSAVYALFCGPFAKMFGVEHLVDYSVGGQVGIYLMILTLVCFLILHCLRTQWRDRPKRLLPHVAKSLKNDFLSYDRLFHGIIAIACLYLLMAVFSNYKRMIPFVVPFHLDAFLHNLDKTLHFGMEPWRLLQPLLGHPLISFAINFLYNIWLFLVVMVFYWQAFSRKDPALRMQFLSSFLLCWVIVGTVAATLLSSAGPCFYGLVTSGADPYAPLMDYLRTANETYPIWALSIQDTLYQSYTQSSLTVVSGISAMPSMHISIATLMALLGWRIGRVAGWGFTAYCGCIMLGSVHLGWHYAVDGYVSVIMTLAIWHACGWFTGRASGNEPKTLSATL</sequence>
<gene>
    <name evidence="3" type="ORF">GM415_01380</name>
</gene>
<keyword evidence="1" id="KW-1133">Transmembrane helix</keyword>
<dbReference type="AlphaFoldDB" id="A0A6I6JMF3"/>
<feature type="transmembrane region" description="Helical" evidence="1">
    <location>
        <begin position="46"/>
        <end position="67"/>
    </location>
</feature>
<dbReference type="Pfam" id="PF14378">
    <property type="entry name" value="PAP2_3"/>
    <property type="match status" value="1"/>
</dbReference>
<evidence type="ECO:0000313" key="3">
    <source>
        <dbReference type="EMBL" id="QGY38844.1"/>
    </source>
</evidence>
<organism evidence="3 4">
    <name type="scientific">Pseudodesulfovibrio cashew</name>
    <dbReference type="NCBI Taxonomy" id="2678688"/>
    <lineage>
        <taxon>Bacteria</taxon>
        <taxon>Pseudomonadati</taxon>
        <taxon>Thermodesulfobacteriota</taxon>
        <taxon>Desulfovibrionia</taxon>
        <taxon>Desulfovibrionales</taxon>
        <taxon>Desulfovibrionaceae</taxon>
    </lineage>
</organism>
<dbReference type="EMBL" id="CP046400">
    <property type="protein sequence ID" value="QGY38844.1"/>
    <property type="molecule type" value="Genomic_DNA"/>
</dbReference>
<feature type="domain" description="Inositolphosphotransferase Aur1/Ipt1" evidence="2">
    <location>
        <begin position="162"/>
        <end position="362"/>
    </location>
</feature>
<reference evidence="3 4" key="1">
    <citation type="submission" date="2019-11" db="EMBL/GenBank/DDBJ databases">
        <authorList>
            <person name="Zheng R.K."/>
            <person name="Sun C.M."/>
        </authorList>
    </citation>
    <scope>NUCLEOTIDE SEQUENCE [LARGE SCALE GENOMIC DNA]</scope>
    <source>
        <strain evidence="3 4">SRB007</strain>
    </source>
</reference>
<proteinExistence type="predicted"/>
<keyword evidence="1" id="KW-0472">Membrane</keyword>
<protein>
    <recommendedName>
        <fullName evidence="2">Inositolphosphotransferase Aur1/Ipt1 domain-containing protein</fullName>
    </recommendedName>
</protein>
<keyword evidence="4" id="KW-1185">Reference proteome</keyword>
<feature type="transmembrane region" description="Helical" evidence="1">
    <location>
        <begin position="126"/>
        <end position="146"/>
    </location>
</feature>
<dbReference type="GO" id="GO:0016020">
    <property type="term" value="C:membrane"/>
    <property type="evidence" value="ECO:0007669"/>
    <property type="project" value="UniProtKB-SubCell"/>
</dbReference>
<evidence type="ECO:0000259" key="2">
    <source>
        <dbReference type="Pfam" id="PF14378"/>
    </source>
</evidence>
<dbReference type="InterPro" id="IPR026841">
    <property type="entry name" value="Aur1/Ipt1"/>
</dbReference>
<feature type="transmembrane region" description="Helical" evidence="1">
    <location>
        <begin position="294"/>
        <end position="317"/>
    </location>
</feature>
<dbReference type="Proteomes" id="UP000428328">
    <property type="component" value="Chromosome"/>
</dbReference>
<dbReference type="KEGG" id="psel:GM415_01380"/>
<feature type="transmembrane region" description="Helical" evidence="1">
    <location>
        <begin position="221"/>
        <end position="242"/>
    </location>
</feature>
<evidence type="ECO:0000256" key="1">
    <source>
        <dbReference type="SAM" id="Phobius"/>
    </source>
</evidence>
<feature type="transmembrane region" description="Helical" evidence="1">
    <location>
        <begin position="187"/>
        <end position="209"/>
    </location>
</feature>
<accession>A0A6I6JMF3</accession>
<feature type="transmembrane region" description="Helical" evidence="1">
    <location>
        <begin position="351"/>
        <end position="370"/>
    </location>
</feature>